<name>A0A8R7UVA8_TRIUA</name>
<dbReference type="AlphaFoldDB" id="A0A8R7UVA8"/>
<evidence type="ECO:0000256" key="1">
    <source>
        <dbReference type="SAM" id="MobiDB-lite"/>
    </source>
</evidence>
<feature type="region of interest" description="Disordered" evidence="1">
    <location>
        <begin position="25"/>
        <end position="55"/>
    </location>
</feature>
<evidence type="ECO:0000313" key="3">
    <source>
        <dbReference type="Proteomes" id="UP000015106"/>
    </source>
</evidence>
<keyword evidence="3" id="KW-1185">Reference proteome</keyword>
<protein>
    <submittedName>
        <fullName evidence="2">Uncharacterized protein</fullName>
    </submittedName>
</protein>
<organism evidence="2 3">
    <name type="scientific">Triticum urartu</name>
    <name type="common">Red wild einkorn</name>
    <name type="synonym">Crithodium urartu</name>
    <dbReference type="NCBI Taxonomy" id="4572"/>
    <lineage>
        <taxon>Eukaryota</taxon>
        <taxon>Viridiplantae</taxon>
        <taxon>Streptophyta</taxon>
        <taxon>Embryophyta</taxon>
        <taxon>Tracheophyta</taxon>
        <taxon>Spermatophyta</taxon>
        <taxon>Magnoliopsida</taxon>
        <taxon>Liliopsida</taxon>
        <taxon>Poales</taxon>
        <taxon>Poaceae</taxon>
        <taxon>BOP clade</taxon>
        <taxon>Pooideae</taxon>
        <taxon>Triticodae</taxon>
        <taxon>Triticeae</taxon>
        <taxon>Triticinae</taxon>
        <taxon>Triticum</taxon>
    </lineage>
</organism>
<reference evidence="2" key="3">
    <citation type="submission" date="2022-06" db="UniProtKB">
        <authorList>
            <consortium name="EnsemblPlants"/>
        </authorList>
    </citation>
    <scope>IDENTIFICATION</scope>
</reference>
<feature type="compositionally biased region" description="Low complexity" evidence="1">
    <location>
        <begin position="40"/>
        <end position="50"/>
    </location>
</feature>
<dbReference type="Proteomes" id="UP000015106">
    <property type="component" value="Chromosome 6"/>
</dbReference>
<sequence length="116" mass="12255">ALGSSGDGETAPLQDSGELFLSLHCSAGEQDRRSGPQPPSSSQWRASSSHDQGKKPILYASRSSARHTTASECPQIPPSVFLDPSGCCVDKYASKSSVRHTTASKMSADSSIWLLC</sequence>
<reference evidence="2" key="2">
    <citation type="submission" date="2018-03" db="EMBL/GenBank/DDBJ databases">
        <title>The Triticum urartu genome reveals the dynamic nature of wheat genome evolution.</title>
        <authorList>
            <person name="Ling H."/>
            <person name="Ma B."/>
            <person name="Shi X."/>
            <person name="Liu H."/>
            <person name="Dong L."/>
            <person name="Sun H."/>
            <person name="Cao Y."/>
            <person name="Gao Q."/>
            <person name="Zheng S."/>
            <person name="Li Y."/>
            <person name="Yu Y."/>
            <person name="Du H."/>
            <person name="Qi M."/>
            <person name="Li Y."/>
            <person name="Yu H."/>
            <person name="Cui Y."/>
            <person name="Wang N."/>
            <person name="Chen C."/>
            <person name="Wu H."/>
            <person name="Zhao Y."/>
            <person name="Zhang J."/>
            <person name="Li Y."/>
            <person name="Zhou W."/>
            <person name="Zhang B."/>
            <person name="Hu W."/>
            <person name="Eijk M."/>
            <person name="Tang J."/>
            <person name="Witsenboer H."/>
            <person name="Zhao S."/>
            <person name="Li Z."/>
            <person name="Zhang A."/>
            <person name="Wang D."/>
            <person name="Liang C."/>
        </authorList>
    </citation>
    <scope>NUCLEOTIDE SEQUENCE [LARGE SCALE GENOMIC DNA]</scope>
    <source>
        <strain evidence="2">cv. G1812</strain>
    </source>
</reference>
<reference evidence="3" key="1">
    <citation type="journal article" date="2013" name="Nature">
        <title>Draft genome of the wheat A-genome progenitor Triticum urartu.</title>
        <authorList>
            <person name="Ling H.Q."/>
            <person name="Zhao S."/>
            <person name="Liu D."/>
            <person name="Wang J."/>
            <person name="Sun H."/>
            <person name="Zhang C."/>
            <person name="Fan H."/>
            <person name="Li D."/>
            <person name="Dong L."/>
            <person name="Tao Y."/>
            <person name="Gao C."/>
            <person name="Wu H."/>
            <person name="Li Y."/>
            <person name="Cui Y."/>
            <person name="Guo X."/>
            <person name="Zheng S."/>
            <person name="Wang B."/>
            <person name="Yu K."/>
            <person name="Liang Q."/>
            <person name="Yang W."/>
            <person name="Lou X."/>
            <person name="Chen J."/>
            <person name="Feng M."/>
            <person name="Jian J."/>
            <person name="Zhang X."/>
            <person name="Luo G."/>
            <person name="Jiang Y."/>
            <person name="Liu J."/>
            <person name="Wang Z."/>
            <person name="Sha Y."/>
            <person name="Zhang B."/>
            <person name="Wu H."/>
            <person name="Tang D."/>
            <person name="Shen Q."/>
            <person name="Xue P."/>
            <person name="Zou S."/>
            <person name="Wang X."/>
            <person name="Liu X."/>
            <person name="Wang F."/>
            <person name="Yang Y."/>
            <person name="An X."/>
            <person name="Dong Z."/>
            <person name="Zhang K."/>
            <person name="Zhang X."/>
            <person name="Luo M.C."/>
            <person name="Dvorak J."/>
            <person name="Tong Y."/>
            <person name="Wang J."/>
            <person name="Yang H."/>
            <person name="Li Z."/>
            <person name="Wang D."/>
            <person name="Zhang A."/>
            <person name="Wang J."/>
        </authorList>
    </citation>
    <scope>NUCLEOTIDE SEQUENCE</scope>
    <source>
        <strain evidence="3">cv. G1812</strain>
    </source>
</reference>
<dbReference type="Gramene" id="TuG1812G0600002391.01.T01">
    <property type="protein sequence ID" value="TuG1812G0600002391.01.T01.cds243545"/>
    <property type="gene ID" value="TuG1812G0600002391.01"/>
</dbReference>
<accession>A0A8R7UVA8</accession>
<evidence type="ECO:0000313" key="2">
    <source>
        <dbReference type="EnsemblPlants" id="TuG1812G0600002391.01.T01.cds243545"/>
    </source>
</evidence>
<proteinExistence type="predicted"/>
<dbReference type="EnsemblPlants" id="TuG1812G0600002391.01.T01">
    <property type="protein sequence ID" value="TuG1812G0600002391.01.T01.cds243545"/>
    <property type="gene ID" value="TuG1812G0600002391.01"/>
</dbReference>